<keyword evidence="3 4" id="KW-0998">Cell outer membrane</keyword>
<dbReference type="HAMAP" id="MF_00923">
    <property type="entry name" value="OM_assembly_BamB"/>
    <property type="match status" value="1"/>
</dbReference>
<keyword evidence="7" id="KW-1185">Reference proteome</keyword>
<dbReference type="InterPro" id="IPR002372">
    <property type="entry name" value="PQQ_rpt_dom"/>
</dbReference>
<dbReference type="InterPro" id="IPR011047">
    <property type="entry name" value="Quinoprotein_ADH-like_sf"/>
</dbReference>
<dbReference type="InParanoid" id="A0A7X0MZG7"/>
<proteinExistence type="inferred from homology"/>
<sequence>MKKPIALLLLSAVIAGCSSTDEVNLEPMELVDFEPTVELDEVWSKDIGAGQDARFSRLTPVISDGVLFAAGSEGEVVSLNPETGRENWSKDLDKELAGGVGAGPENIFLGSYSGTVYALSRDDGSERWQTKLSSEILSAPQSNGDVVVVQTLDGRLYGLNAENGEQIWRYDNPVPVLTLRGTANPVLFGDKVYAGFASGKAVGLRISDGVQVWEQRVAIPQGKTELERVVDIDATPLLEGSILYASAYQGRIMAINRSSGRPMWATDSSSHKDISVLNGTIFVSGADDRLRALNSANGEQIWENDNMLRRELGAPQAIGSYVAVTDFEGYLHLLDREQGRFVAREKVDGDGVRASMISDGERLYVYGNSGELIAYRIQ</sequence>
<dbReference type="PROSITE" id="PS51257">
    <property type="entry name" value="PROKAR_LIPOPROTEIN"/>
    <property type="match status" value="1"/>
</dbReference>
<comment type="function">
    <text evidence="4">Part of the outer membrane protein assembly complex, which is involved in assembly and insertion of beta-barrel proteins into the outer membrane.</text>
</comment>
<dbReference type="SUPFAM" id="SSF50998">
    <property type="entry name" value="Quinoprotein alcohol dehydrogenase-like"/>
    <property type="match status" value="1"/>
</dbReference>
<evidence type="ECO:0000256" key="3">
    <source>
        <dbReference type="ARBA" id="ARBA00023237"/>
    </source>
</evidence>
<gene>
    <name evidence="4" type="primary">bamB</name>
    <name evidence="6" type="ORF">HNR48_003444</name>
</gene>
<dbReference type="GO" id="GO:0043165">
    <property type="term" value="P:Gram-negative-bacterium-type cell outer membrane assembly"/>
    <property type="evidence" value="ECO:0007669"/>
    <property type="project" value="UniProtKB-UniRule"/>
</dbReference>
<dbReference type="InterPro" id="IPR018391">
    <property type="entry name" value="PQQ_b-propeller_rpt"/>
</dbReference>
<comment type="similarity">
    <text evidence="4">Belongs to the BamB family.</text>
</comment>
<feature type="domain" description="Pyrrolo-quinoline quinone repeat" evidence="5">
    <location>
        <begin position="73"/>
        <end position="303"/>
    </location>
</feature>
<comment type="caution">
    <text evidence="6">The sequence shown here is derived from an EMBL/GenBank/DDBJ whole genome shotgun (WGS) entry which is preliminary data.</text>
</comment>
<dbReference type="RefSeq" id="WP_166843749.1">
    <property type="nucleotide sequence ID" value="NZ_JAAONY010000003.1"/>
</dbReference>
<dbReference type="GO" id="GO:0009279">
    <property type="term" value="C:cell outer membrane"/>
    <property type="evidence" value="ECO:0007669"/>
    <property type="project" value="UniProtKB-SubCell"/>
</dbReference>
<reference evidence="6 7" key="1">
    <citation type="submission" date="2020-08" db="EMBL/GenBank/DDBJ databases">
        <title>Genomic Encyclopedia of Type Strains, Phase IV (KMG-IV): sequencing the most valuable type-strain genomes for metagenomic binning, comparative biology and taxonomic classification.</title>
        <authorList>
            <person name="Goeker M."/>
        </authorList>
    </citation>
    <scope>NUCLEOTIDE SEQUENCE [LARGE SCALE GENOMIC DNA]</scope>
    <source>
        <strain evidence="6 7">DSM 22368</strain>
    </source>
</reference>
<dbReference type="EMBL" id="JACHHT010000003">
    <property type="protein sequence ID" value="MBB6523142.1"/>
    <property type="molecule type" value="Genomic_DNA"/>
</dbReference>
<dbReference type="InterPro" id="IPR015943">
    <property type="entry name" value="WD40/YVTN_repeat-like_dom_sf"/>
</dbReference>
<dbReference type="InterPro" id="IPR017687">
    <property type="entry name" value="BamB"/>
</dbReference>
<comment type="subunit">
    <text evidence="4">Part of the Bam complex.</text>
</comment>
<keyword evidence="1 4" id="KW-0732">Signal</keyword>
<keyword evidence="4" id="KW-0564">Palmitate</keyword>
<comment type="subcellular location">
    <subcellularLocation>
        <location evidence="4">Cell outer membrane</location>
        <topology evidence="4">Lipid-anchor</topology>
    </subcellularLocation>
</comment>
<dbReference type="PANTHER" id="PTHR34512">
    <property type="entry name" value="CELL SURFACE PROTEIN"/>
    <property type="match status" value="1"/>
</dbReference>
<evidence type="ECO:0000256" key="4">
    <source>
        <dbReference type="HAMAP-Rule" id="MF_00923"/>
    </source>
</evidence>
<dbReference type="NCBIfam" id="TIGR03300">
    <property type="entry name" value="assembly_YfgL"/>
    <property type="match status" value="1"/>
</dbReference>
<protein>
    <recommendedName>
        <fullName evidence="4">Outer membrane protein assembly factor BamB</fullName>
    </recommendedName>
</protein>
<dbReference type="FunCoup" id="A0A7X0MZG7">
    <property type="interactions" value="88"/>
</dbReference>
<dbReference type="Gene3D" id="2.130.10.10">
    <property type="entry name" value="YVTN repeat-like/Quinoprotein amine dehydrogenase"/>
    <property type="match status" value="1"/>
</dbReference>
<accession>A0A7X0MZG7</accession>
<dbReference type="Pfam" id="PF13360">
    <property type="entry name" value="PQQ_2"/>
    <property type="match status" value="1"/>
</dbReference>
<evidence type="ECO:0000256" key="1">
    <source>
        <dbReference type="ARBA" id="ARBA00022729"/>
    </source>
</evidence>
<dbReference type="AlphaFoldDB" id="A0A7X0MZG7"/>
<evidence type="ECO:0000313" key="6">
    <source>
        <dbReference type="EMBL" id="MBB6523142.1"/>
    </source>
</evidence>
<dbReference type="SMART" id="SM00564">
    <property type="entry name" value="PQQ"/>
    <property type="match status" value="6"/>
</dbReference>
<dbReference type="PANTHER" id="PTHR34512:SF30">
    <property type="entry name" value="OUTER MEMBRANE PROTEIN ASSEMBLY FACTOR BAMB"/>
    <property type="match status" value="1"/>
</dbReference>
<dbReference type="GO" id="GO:0051205">
    <property type="term" value="P:protein insertion into membrane"/>
    <property type="evidence" value="ECO:0007669"/>
    <property type="project" value="UniProtKB-UniRule"/>
</dbReference>
<name>A0A7X0MZG7_9GAMM</name>
<dbReference type="Proteomes" id="UP000528457">
    <property type="component" value="Unassembled WGS sequence"/>
</dbReference>
<evidence type="ECO:0000313" key="7">
    <source>
        <dbReference type="Proteomes" id="UP000528457"/>
    </source>
</evidence>
<keyword evidence="4" id="KW-0449">Lipoprotein</keyword>
<evidence type="ECO:0000259" key="5">
    <source>
        <dbReference type="Pfam" id="PF13360"/>
    </source>
</evidence>
<evidence type="ECO:0000256" key="2">
    <source>
        <dbReference type="ARBA" id="ARBA00023136"/>
    </source>
</evidence>
<keyword evidence="2 4" id="KW-0472">Membrane</keyword>
<organism evidence="6 7">
    <name type="scientific">Pseudoteredinibacter isoporae</name>
    <dbReference type="NCBI Taxonomy" id="570281"/>
    <lineage>
        <taxon>Bacteria</taxon>
        <taxon>Pseudomonadati</taxon>
        <taxon>Pseudomonadota</taxon>
        <taxon>Gammaproteobacteria</taxon>
        <taxon>Cellvibrionales</taxon>
        <taxon>Cellvibrionaceae</taxon>
        <taxon>Pseudoteredinibacter</taxon>
    </lineage>
</organism>